<keyword evidence="19 29" id="KW-1133">Transmembrane helix</keyword>
<comment type="subcellular location">
    <subcellularLocation>
        <location evidence="2">Cell inner membrane</location>
        <topology evidence="2">Single-pass type II membrane protein</topology>
    </subcellularLocation>
</comment>
<dbReference type="GO" id="GO:0046677">
    <property type="term" value="P:response to antibiotic"/>
    <property type="evidence" value="ECO:0007669"/>
    <property type="project" value="UniProtKB-KW"/>
</dbReference>
<keyword evidence="15" id="KW-0378">Hydrolase</keyword>
<keyword evidence="14 29" id="KW-0812">Transmembrane</keyword>
<dbReference type="Gene3D" id="1.10.3810.10">
    <property type="entry name" value="Biosynthetic peptidoglycan transglycosylase-like"/>
    <property type="match status" value="1"/>
</dbReference>
<evidence type="ECO:0000256" key="4">
    <source>
        <dbReference type="ARBA" id="ARBA00007090"/>
    </source>
</evidence>
<evidence type="ECO:0000256" key="9">
    <source>
        <dbReference type="ARBA" id="ARBA00022519"/>
    </source>
</evidence>
<comment type="catalytic activity">
    <reaction evidence="26">
        <text>[GlcNAc-(1-&gt;4)-Mur2Ac(oyl-L-Ala-gamma-D-Glu-L-Lys-D-Ala-D-Ala)](n)-di-trans,octa-cis-undecaprenyl diphosphate + beta-D-GlcNAc-(1-&gt;4)-Mur2Ac(oyl-L-Ala-gamma-D-Glu-L-Lys-D-Ala-D-Ala)-di-trans,octa-cis-undecaprenyl diphosphate = [GlcNAc-(1-&gt;4)-Mur2Ac(oyl-L-Ala-gamma-D-Glu-L-Lys-D-Ala-D-Ala)](n+1)-di-trans,octa-cis-undecaprenyl diphosphate + di-trans,octa-cis-undecaprenyl diphosphate + H(+)</text>
        <dbReference type="Rhea" id="RHEA:23708"/>
        <dbReference type="Rhea" id="RHEA-COMP:9602"/>
        <dbReference type="Rhea" id="RHEA-COMP:9603"/>
        <dbReference type="ChEBI" id="CHEBI:15378"/>
        <dbReference type="ChEBI" id="CHEBI:58405"/>
        <dbReference type="ChEBI" id="CHEBI:60033"/>
        <dbReference type="ChEBI" id="CHEBI:78435"/>
        <dbReference type="EC" id="2.4.99.28"/>
    </reaction>
</comment>
<dbReference type="EC" id="2.4.99.28" evidence="25"/>
<sequence>MKILYRLLRYGIYLALTGALFGALAIGVTYWLIAPRLPSVETLRDVRLQVPLRVYSADGRLIATFGETRRIPARIEEVPEQLKQAFVAAEDADFYRHRGIDFGGITRAVWLMITTGSKHVPGGSTITQQVARNFFLSSEVSFTRKISEMFLAIRIENALEKDEILGLYLNKSFFGNRAYGVAAAAEFYYGKTLDQLTLAECAMLASIPKFPSTGNPIANRPRALIRRTYVLQRMLDNRFIDQAAYEAADREPDLSYPHEPPIELEAPYLAEMVRLQAIEQLGNDALTGGYSVRTTVQSQPQEAANRGLHDSLFAYDRRHGWRGAEAHVELEAGSGKAEWDQHLIGYRSIAGLAPGLVTASNAERATVYLGKDESVELNLDAVAWARPYVNENSRGAAPKRVDAVLSPGDIVRLAPDEENGWALSQLPKVQGALVALDPNDGAILALTGGLSFQRSKFNRATQSARQPGSSFKPFIYSAAFEQGFNPASVVNDAPLVFPDPSRPNGLWTPKNDDDSFRGPVRLREALTRSINLVSVRLLDAIGVRYAREYFTRFGFRPEQLPENLSMALGTAAVAPLDMARGYAVFANGGFLVQPYFVSEILDRDGVVVYRANPAVACADCAEQTVAAPPSAPPVANTDATAAALSPIGSAHAAPPPIADAPRHATRTIDARNGYLVTSMMRDVIRRGTGSAALSLKRQDLAGKTGTTNEHRDAWFVGFNAKVVAAAWTGFDDFSSLGRGEFGAKVSLPVWIDFMRTALQDVPEQPFDMPSGVVTVRVDRASGALASASDPDAILEVLRSEDVSRLATQVHSTDPDADRQNDAYDVF</sequence>
<evidence type="ECO:0000256" key="27">
    <source>
        <dbReference type="ARBA" id="ARBA00060592"/>
    </source>
</evidence>
<comment type="pathway">
    <text evidence="3">Cell wall biogenesis; peptidoglycan biosynthesis.</text>
</comment>
<dbReference type="Proteomes" id="UP000249046">
    <property type="component" value="Unassembled WGS sequence"/>
</dbReference>
<dbReference type="Gene3D" id="3.40.710.10">
    <property type="entry name" value="DD-peptidase/beta-lactamase superfamily"/>
    <property type="match status" value="2"/>
</dbReference>
<evidence type="ECO:0000256" key="22">
    <source>
        <dbReference type="ARBA" id="ARBA00023268"/>
    </source>
</evidence>
<dbReference type="EC" id="3.4.16.4" evidence="6"/>
<keyword evidence="13" id="KW-0808">Transferase</keyword>
<keyword evidence="21" id="KW-0046">Antibiotic resistance</keyword>
<evidence type="ECO:0000256" key="16">
    <source>
        <dbReference type="ARBA" id="ARBA00022960"/>
    </source>
</evidence>
<proteinExistence type="inferred from homology"/>
<dbReference type="EMBL" id="QFPO01000015">
    <property type="protein sequence ID" value="PZQ11684.1"/>
    <property type="molecule type" value="Genomic_DNA"/>
</dbReference>
<comment type="similarity">
    <text evidence="5">In the N-terminal section; belongs to the glycosyltransferase 51 family.</text>
</comment>
<evidence type="ECO:0000256" key="29">
    <source>
        <dbReference type="SAM" id="Phobius"/>
    </source>
</evidence>
<evidence type="ECO:0000259" key="30">
    <source>
        <dbReference type="Pfam" id="PF00905"/>
    </source>
</evidence>
<evidence type="ECO:0000256" key="2">
    <source>
        <dbReference type="ARBA" id="ARBA00004249"/>
    </source>
</evidence>
<dbReference type="PANTHER" id="PTHR32282:SF27">
    <property type="entry name" value="PENICILLIN-BINDING PROTEIN 1A"/>
    <property type="match status" value="1"/>
</dbReference>
<dbReference type="GO" id="GO:0008658">
    <property type="term" value="F:penicillin binding"/>
    <property type="evidence" value="ECO:0007669"/>
    <property type="project" value="InterPro"/>
</dbReference>
<keyword evidence="16" id="KW-0133">Cell shape</keyword>
<feature type="region of interest" description="Disordered" evidence="28">
    <location>
        <begin position="805"/>
        <end position="826"/>
    </location>
</feature>
<comment type="caution">
    <text evidence="33">The sequence shown here is derived from an EMBL/GenBank/DDBJ whole genome shotgun (WGS) entry which is preliminary data.</text>
</comment>
<evidence type="ECO:0000313" key="34">
    <source>
        <dbReference type="Proteomes" id="UP000249046"/>
    </source>
</evidence>
<dbReference type="FunFam" id="1.10.3810.10:FF:000003">
    <property type="entry name" value="Penicillin-binding protein 1a"/>
    <property type="match status" value="1"/>
</dbReference>
<comment type="similarity">
    <text evidence="4">In the C-terminal section; belongs to the transpeptidase family.</text>
</comment>
<evidence type="ECO:0000256" key="24">
    <source>
        <dbReference type="ARBA" id="ARBA00034000"/>
    </source>
</evidence>
<feature type="compositionally biased region" description="Basic and acidic residues" evidence="28">
    <location>
        <begin position="812"/>
        <end position="826"/>
    </location>
</feature>
<gene>
    <name evidence="33" type="ORF">DI564_14330</name>
</gene>
<evidence type="ECO:0000256" key="25">
    <source>
        <dbReference type="ARBA" id="ARBA00044770"/>
    </source>
</evidence>
<keyword evidence="10" id="KW-0121">Carboxypeptidase</keyword>
<keyword evidence="17" id="KW-0735">Signal-anchor</keyword>
<evidence type="ECO:0000256" key="8">
    <source>
        <dbReference type="ARBA" id="ARBA00022475"/>
    </source>
</evidence>
<evidence type="ECO:0000256" key="12">
    <source>
        <dbReference type="ARBA" id="ARBA00022676"/>
    </source>
</evidence>
<evidence type="ECO:0000256" key="7">
    <source>
        <dbReference type="ARBA" id="ARBA00018638"/>
    </source>
</evidence>
<feature type="domain" description="Glycosyl transferase family 51" evidence="31">
    <location>
        <begin position="59"/>
        <end position="234"/>
    </location>
</feature>
<dbReference type="InterPro" id="IPR036950">
    <property type="entry name" value="PBP_transglycosylase"/>
</dbReference>
<dbReference type="Pfam" id="PF17092">
    <property type="entry name" value="PCB_OB"/>
    <property type="match status" value="1"/>
</dbReference>
<evidence type="ECO:0000256" key="18">
    <source>
        <dbReference type="ARBA" id="ARBA00022984"/>
    </source>
</evidence>
<keyword evidence="9" id="KW-0997">Cell inner membrane</keyword>
<keyword evidence="20 29" id="KW-0472">Membrane</keyword>
<evidence type="ECO:0000256" key="21">
    <source>
        <dbReference type="ARBA" id="ARBA00023251"/>
    </source>
</evidence>
<evidence type="ECO:0000256" key="13">
    <source>
        <dbReference type="ARBA" id="ARBA00022679"/>
    </source>
</evidence>
<organism evidence="33 34">
    <name type="scientific">Rhodanobacter denitrificans</name>
    <dbReference type="NCBI Taxonomy" id="666685"/>
    <lineage>
        <taxon>Bacteria</taxon>
        <taxon>Pseudomonadati</taxon>
        <taxon>Pseudomonadota</taxon>
        <taxon>Gammaproteobacteria</taxon>
        <taxon>Lysobacterales</taxon>
        <taxon>Rhodanobacteraceae</taxon>
        <taxon>Rhodanobacter</taxon>
    </lineage>
</organism>
<comment type="function">
    <text evidence="1">Cell wall formation. Synthesis of cross-linked peptidoglycan from the lipid intermediates. The enzyme has a penicillin-insensitive transglycosylase N-terminal domain (formation of linear glycan strands) and a penicillin-sensitive transpeptidase C-terminal domain (cross-linking of the peptide subunits).</text>
</comment>
<dbReference type="InterPro" id="IPR012338">
    <property type="entry name" value="Beta-lactam/transpept-like"/>
</dbReference>
<dbReference type="GO" id="GO:0009252">
    <property type="term" value="P:peptidoglycan biosynthetic process"/>
    <property type="evidence" value="ECO:0007669"/>
    <property type="project" value="UniProtKB-UniPathway"/>
</dbReference>
<evidence type="ECO:0000256" key="26">
    <source>
        <dbReference type="ARBA" id="ARBA00049902"/>
    </source>
</evidence>
<evidence type="ECO:0000256" key="10">
    <source>
        <dbReference type="ARBA" id="ARBA00022645"/>
    </source>
</evidence>
<evidence type="ECO:0000256" key="11">
    <source>
        <dbReference type="ARBA" id="ARBA00022670"/>
    </source>
</evidence>
<dbReference type="InterPro" id="IPR050396">
    <property type="entry name" value="Glycosyltr_51/Transpeptidase"/>
</dbReference>
<dbReference type="InterPro" id="IPR001460">
    <property type="entry name" value="PCN-bd_Tpept"/>
</dbReference>
<evidence type="ECO:0000256" key="23">
    <source>
        <dbReference type="ARBA" id="ARBA00023316"/>
    </source>
</evidence>
<dbReference type="GO" id="GO:0005886">
    <property type="term" value="C:plasma membrane"/>
    <property type="evidence" value="ECO:0007669"/>
    <property type="project" value="UniProtKB-SubCell"/>
</dbReference>
<dbReference type="NCBIfam" id="TIGR02074">
    <property type="entry name" value="PBP_1a_fam"/>
    <property type="match status" value="1"/>
</dbReference>
<keyword evidence="23" id="KW-0961">Cell wall biogenesis/degradation</keyword>
<evidence type="ECO:0000256" key="15">
    <source>
        <dbReference type="ARBA" id="ARBA00022801"/>
    </source>
</evidence>
<dbReference type="InterPro" id="IPR031376">
    <property type="entry name" value="PCB_OB"/>
</dbReference>
<feature type="transmembrane region" description="Helical" evidence="29">
    <location>
        <begin position="12"/>
        <end position="33"/>
    </location>
</feature>
<dbReference type="AlphaFoldDB" id="A0A2W5K845"/>
<evidence type="ECO:0000313" key="33">
    <source>
        <dbReference type="EMBL" id="PZQ11684.1"/>
    </source>
</evidence>
<evidence type="ECO:0000259" key="32">
    <source>
        <dbReference type="Pfam" id="PF17092"/>
    </source>
</evidence>
<comment type="catalytic activity">
    <reaction evidence="24">
        <text>Preferential cleavage: (Ac)2-L-Lys-D-Ala-|-D-Ala. Also transpeptidation of peptidyl-alanyl moieties that are N-acyl substituents of D-alanine.</text>
        <dbReference type="EC" id="3.4.16.4"/>
    </reaction>
</comment>
<evidence type="ECO:0000256" key="19">
    <source>
        <dbReference type="ARBA" id="ARBA00022989"/>
    </source>
</evidence>
<feature type="domain" description="Penicillin-binding protein transpeptidase" evidence="30">
    <location>
        <begin position="431"/>
        <end position="720"/>
    </location>
</feature>
<evidence type="ECO:0000256" key="1">
    <source>
        <dbReference type="ARBA" id="ARBA00002624"/>
    </source>
</evidence>
<evidence type="ECO:0000256" key="20">
    <source>
        <dbReference type="ARBA" id="ARBA00023136"/>
    </source>
</evidence>
<reference evidence="33 34" key="1">
    <citation type="submission" date="2017-08" db="EMBL/GenBank/DDBJ databases">
        <title>Infants hospitalized years apart are colonized by the same room-sourced microbial strains.</title>
        <authorList>
            <person name="Brooks B."/>
            <person name="Olm M.R."/>
            <person name="Firek B.A."/>
            <person name="Baker R."/>
            <person name="Thomas B.C."/>
            <person name="Morowitz M.J."/>
            <person name="Banfield J.F."/>
        </authorList>
    </citation>
    <scope>NUCLEOTIDE SEQUENCE [LARGE SCALE GENOMIC DNA]</scope>
    <source>
        <strain evidence="33">S2_005_003_R2_42</strain>
    </source>
</reference>
<accession>A0A2W5K845</accession>
<dbReference type="UniPathway" id="UPA00219"/>
<evidence type="ECO:0000256" key="17">
    <source>
        <dbReference type="ARBA" id="ARBA00022968"/>
    </source>
</evidence>
<dbReference type="Pfam" id="PF00905">
    <property type="entry name" value="Transpeptidase"/>
    <property type="match status" value="1"/>
</dbReference>
<dbReference type="InterPro" id="IPR001264">
    <property type="entry name" value="Glyco_trans_51"/>
</dbReference>
<dbReference type="GO" id="GO:0008955">
    <property type="term" value="F:peptidoglycan glycosyltransferase activity"/>
    <property type="evidence" value="ECO:0007669"/>
    <property type="project" value="UniProtKB-EC"/>
</dbReference>
<dbReference type="GO" id="GO:0006508">
    <property type="term" value="P:proteolysis"/>
    <property type="evidence" value="ECO:0007669"/>
    <property type="project" value="UniProtKB-KW"/>
</dbReference>
<evidence type="ECO:0000259" key="31">
    <source>
        <dbReference type="Pfam" id="PF00912"/>
    </source>
</evidence>
<keyword evidence="18" id="KW-0573">Peptidoglycan synthesis</keyword>
<dbReference type="Pfam" id="PF00912">
    <property type="entry name" value="Transgly"/>
    <property type="match status" value="1"/>
</dbReference>
<dbReference type="GO" id="GO:0009002">
    <property type="term" value="F:serine-type D-Ala-D-Ala carboxypeptidase activity"/>
    <property type="evidence" value="ECO:0007669"/>
    <property type="project" value="UniProtKB-EC"/>
</dbReference>
<dbReference type="GO" id="GO:0030288">
    <property type="term" value="C:outer membrane-bounded periplasmic space"/>
    <property type="evidence" value="ECO:0007669"/>
    <property type="project" value="TreeGrafter"/>
</dbReference>
<dbReference type="InterPro" id="IPR023346">
    <property type="entry name" value="Lysozyme-like_dom_sf"/>
</dbReference>
<evidence type="ECO:0000256" key="14">
    <source>
        <dbReference type="ARBA" id="ARBA00022692"/>
    </source>
</evidence>
<keyword evidence="22" id="KW-0511">Multifunctional enzyme</keyword>
<comment type="pathway">
    <text evidence="27">Glycan biosynthesis.</text>
</comment>
<evidence type="ECO:0000256" key="5">
    <source>
        <dbReference type="ARBA" id="ARBA00007739"/>
    </source>
</evidence>
<evidence type="ECO:0000256" key="6">
    <source>
        <dbReference type="ARBA" id="ARBA00012448"/>
    </source>
</evidence>
<dbReference type="PANTHER" id="PTHR32282">
    <property type="entry name" value="BINDING PROTEIN TRANSPEPTIDASE, PUTATIVE-RELATED"/>
    <property type="match status" value="1"/>
</dbReference>
<dbReference type="SUPFAM" id="SSF53955">
    <property type="entry name" value="Lysozyme-like"/>
    <property type="match status" value="1"/>
</dbReference>
<keyword evidence="11" id="KW-0645">Protease</keyword>
<evidence type="ECO:0000256" key="3">
    <source>
        <dbReference type="ARBA" id="ARBA00004752"/>
    </source>
</evidence>
<evidence type="ECO:0000256" key="28">
    <source>
        <dbReference type="SAM" id="MobiDB-lite"/>
    </source>
</evidence>
<dbReference type="GO" id="GO:0008360">
    <property type="term" value="P:regulation of cell shape"/>
    <property type="evidence" value="ECO:0007669"/>
    <property type="project" value="UniProtKB-KW"/>
</dbReference>
<dbReference type="GO" id="GO:0071555">
    <property type="term" value="P:cell wall organization"/>
    <property type="evidence" value="ECO:0007669"/>
    <property type="project" value="UniProtKB-KW"/>
</dbReference>
<dbReference type="SUPFAM" id="SSF56601">
    <property type="entry name" value="beta-lactamase/transpeptidase-like"/>
    <property type="match status" value="1"/>
</dbReference>
<name>A0A2W5K845_9GAMM</name>
<keyword evidence="12" id="KW-0328">Glycosyltransferase</keyword>
<keyword evidence="8" id="KW-1003">Cell membrane</keyword>
<feature type="domain" description="Penicillin-binding protein OB-like" evidence="32">
    <location>
        <begin position="321"/>
        <end position="429"/>
    </location>
</feature>
<protein>
    <recommendedName>
        <fullName evidence="7">Penicillin-binding protein 1A</fullName>
        <ecNumber evidence="25">2.4.99.28</ecNumber>
        <ecNumber evidence="6">3.4.16.4</ecNumber>
    </recommendedName>
</protein>